<keyword evidence="1" id="KW-1017">Isopeptide bond</keyword>
<dbReference type="Pfam" id="PF25561">
    <property type="entry name" value="QRICH1"/>
    <property type="match status" value="1"/>
</dbReference>
<dbReference type="PANTHER" id="PTHR45736:SF5">
    <property type="entry name" value="ZINC FINGER MYM-TYPE PROTEIN 4"/>
    <property type="match status" value="1"/>
</dbReference>
<keyword evidence="3" id="KW-0832">Ubl conjugation</keyword>
<dbReference type="InterPro" id="IPR051284">
    <property type="entry name" value="ZnF_MYMT-QRICH1"/>
</dbReference>
<dbReference type="AlphaFoldDB" id="A0A3Q4HZQ1"/>
<evidence type="ECO:0000256" key="4">
    <source>
        <dbReference type="SAM" id="MobiDB-lite"/>
    </source>
</evidence>
<protein>
    <submittedName>
        <fullName evidence="7">Zinc finger MYM-type protein 4-like</fullName>
    </submittedName>
</protein>
<dbReference type="InterPro" id="IPR057926">
    <property type="entry name" value="QRICH1_dom"/>
</dbReference>
<feature type="domain" description="ZMYM2-like/QRICH1 C-terminal" evidence="5">
    <location>
        <begin position="201"/>
        <end position="357"/>
    </location>
</feature>
<feature type="compositionally biased region" description="Basic and acidic residues" evidence="4">
    <location>
        <begin position="88"/>
        <end position="103"/>
    </location>
</feature>
<dbReference type="Ensembl" id="ENSNBRT00000023864.1">
    <property type="protein sequence ID" value="ENSNBRP00000023252.1"/>
    <property type="gene ID" value="ENSNBRG00000017732.1"/>
</dbReference>
<dbReference type="PANTHER" id="PTHR45736">
    <property type="entry name" value="ZINC FINGER MYM-TYPE PROTEIN"/>
    <property type="match status" value="1"/>
</dbReference>
<keyword evidence="2" id="KW-0597">Phosphoprotein</keyword>
<dbReference type="Pfam" id="PF12012">
    <property type="entry name" value="DUF3504"/>
    <property type="match status" value="1"/>
</dbReference>
<evidence type="ECO:0000256" key="1">
    <source>
        <dbReference type="ARBA" id="ARBA00022499"/>
    </source>
</evidence>
<name>A0A3Q4HZQ1_NEOBR</name>
<keyword evidence="8" id="KW-1185">Reference proteome</keyword>
<dbReference type="GeneTree" id="ENSGT00940000166582"/>
<dbReference type="Proteomes" id="UP000261580">
    <property type="component" value="Unassembled WGS sequence"/>
</dbReference>
<evidence type="ECO:0000256" key="3">
    <source>
        <dbReference type="ARBA" id="ARBA00022843"/>
    </source>
</evidence>
<evidence type="ECO:0000313" key="8">
    <source>
        <dbReference type="Proteomes" id="UP000261580"/>
    </source>
</evidence>
<evidence type="ECO:0000259" key="5">
    <source>
        <dbReference type="Pfam" id="PF12012"/>
    </source>
</evidence>
<evidence type="ECO:0000256" key="2">
    <source>
        <dbReference type="ARBA" id="ARBA00022553"/>
    </source>
</evidence>
<dbReference type="Bgee" id="ENSNBRG00000017732">
    <property type="expression patterns" value="Expressed in blood and 4 other cell types or tissues"/>
</dbReference>
<feature type="domain" description="QRICH1-like" evidence="6">
    <location>
        <begin position="103"/>
        <end position="191"/>
    </location>
</feature>
<organism evidence="7 8">
    <name type="scientific">Neolamprologus brichardi</name>
    <name type="common">Fairy cichlid</name>
    <name type="synonym">Lamprologus brichardi</name>
    <dbReference type="NCBI Taxonomy" id="32507"/>
    <lineage>
        <taxon>Eukaryota</taxon>
        <taxon>Metazoa</taxon>
        <taxon>Chordata</taxon>
        <taxon>Craniata</taxon>
        <taxon>Vertebrata</taxon>
        <taxon>Euteleostomi</taxon>
        <taxon>Actinopterygii</taxon>
        <taxon>Neopterygii</taxon>
        <taxon>Teleostei</taxon>
        <taxon>Neoteleostei</taxon>
        <taxon>Acanthomorphata</taxon>
        <taxon>Ovalentaria</taxon>
        <taxon>Cichlomorphae</taxon>
        <taxon>Cichliformes</taxon>
        <taxon>Cichlidae</taxon>
        <taxon>African cichlids</taxon>
        <taxon>Pseudocrenilabrinae</taxon>
        <taxon>Lamprologini</taxon>
        <taxon>Neolamprologus</taxon>
    </lineage>
</organism>
<reference evidence="7" key="1">
    <citation type="submission" date="2025-08" db="UniProtKB">
        <authorList>
            <consortium name="Ensembl"/>
        </authorList>
    </citation>
    <scope>IDENTIFICATION</scope>
</reference>
<evidence type="ECO:0000259" key="6">
    <source>
        <dbReference type="Pfam" id="PF25561"/>
    </source>
</evidence>
<sequence length="373" mass="42274">MINLLKAVCPAAFNFKYICHLPHFNLLNSVETRVLSLCFPQLPVPLVLPVNTDGSEATVKSTKESLHPENLQGELIIRPETEIEQSEEGQKHGQMIKEEERPKPSSLQGKNSHALTLKADLLRCSVAELSDCLLCFIREVKQSDGEPYSPRRLFYLCLSIQLFLVQNGRLENILSDLIYDRFSTELTKILKPSVTGGGCVLSCVEEQFLWDCKQLGAYSPTVLLNTLLFFFCKYFGFTTLEQHRRLSFANITLCTKTSKSNTKTTFLRFHPPTSKKVKKNESEEDFLEMMENQENPLRCPVRLYEFYLSKCPASLRQRSDLFYLQPDRSCLPSSPLWFSPAPLNDSSVEATIIRILAVQGLQGGEKEGTCMAP</sequence>
<dbReference type="InterPro" id="IPR021893">
    <property type="entry name" value="ZMYM2-like_C"/>
</dbReference>
<accession>A0A3Q4HZQ1</accession>
<reference evidence="7" key="2">
    <citation type="submission" date="2025-09" db="UniProtKB">
        <authorList>
            <consortium name="Ensembl"/>
        </authorList>
    </citation>
    <scope>IDENTIFICATION</scope>
</reference>
<evidence type="ECO:0000313" key="7">
    <source>
        <dbReference type="Ensembl" id="ENSNBRP00000023252.1"/>
    </source>
</evidence>
<proteinExistence type="predicted"/>
<feature type="region of interest" description="Disordered" evidence="4">
    <location>
        <begin position="82"/>
        <end position="110"/>
    </location>
</feature>